<evidence type="ECO:0000256" key="3">
    <source>
        <dbReference type="ARBA" id="ARBA00022991"/>
    </source>
</evidence>
<reference evidence="7" key="1">
    <citation type="journal article" date="2019" name="Int. J. Syst. Evol. Microbiol.">
        <title>The Global Catalogue of Microorganisms (GCM) 10K type strain sequencing project: providing services to taxonomists for standard genome sequencing and annotation.</title>
        <authorList>
            <consortium name="The Broad Institute Genomics Platform"/>
            <consortium name="The Broad Institute Genome Sequencing Center for Infectious Disease"/>
            <person name="Wu L."/>
            <person name="Ma J."/>
        </authorList>
    </citation>
    <scope>NUCLEOTIDE SEQUENCE [LARGE SCALE GENOMIC DNA]</scope>
    <source>
        <strain evidence="7">KCTC 52368</strain>
    </source>
</reference>
<dbReference type="PANTHER" id="PTHR47429">
    <property type="entry name" value="PROTEIN TWIN LOV 1"/>
    <property type="match status" value="1"/>
</dbReference>
<evidence type="ECO:0000256" key="2">
    <source>
        <dbReference type="ARBA" id="ARBA00022643"/>
    </source>
</evidence>
<evidence type="ECO:0000313" key="6">
    <source>
        <dbReference type="EMBL" id="MFD2587560.1"/>
    </source>
</evidence>
<feature type="domain" description="PAC" evidence="5">
    <location>
        <begin position="130"/>
        <end position="173"/>
    </location>
</feature>
<sequence length="173" mass="19819">MQEIQHYDRAAHDFYQKQTFTALPLTTWDLFAEEFKTTCEGLNDITQFKKLAEANKWKTSISFKNEILDKNHVVVVTDEALNIVHTSQNIHKMNGYTTKELVGKKPKLFQGALTCKETSRKIGEAVQNKIPFEATILNYRKDGSTYNCWIKGAPIKDVNGKVVNFIAFEREVA</sequence>
<evidence type="ECO:0000256" key="1">
    <source>
        <dbReference type="ARBA" id="ARBA00022630"/>
    </source>
</evidence>
<evidence type="ECO:0000259" key="4">
    <source>
        <dbReference type="PROSITE" id="PS50112"/>
    </source>
</evidence>
<feature type="domain" description="PAS" evidence="4">
    <location>
        <begin position="74"/>
        <end position="104"/>
    </location>
</feature>
<evidence type="ECO:0000259" key="5">
    <source>
        <dbReference type="PROSITE" id="PS50113"/>
    </source>
</evidence>
<gene>
    <name evidence="6" type="ORF">ACFSQJ_11505</name>
</gene>
<comment type="caution">
    <text evidence="6">The sequence shown here is derived from an EMBL/GenBank/DDBJ whole genome shotgun (WGS) entry which is preliminary data.</text>
</comment>
<dbReference type="InterPro" id="IPR000700">
    <property type="entry name" value="PAS-assoc_C"/>
</dbReference>
<keyword evidence="7" id="KW-1185">Reference proteome</keyword>
<dbReference type="PROSITE" id="PS50113">
    <property type="entry name" value="PAC"/>
    <property type="match status" value="1"/>
</dbReference>
<keyword evidence="2" id="KW-0288">FMN</keyword>
<dbReference type="InterPro" id="IPR035965">
    <property type="entry name" value="PAS-like_dom_sf"/>
</dbReference>
<evidence type="ECO:0000313" key="7">
    <source>
        <dbReference type="Proteomes" id="UP001597526"/>
    </source>
</evidence>
<dbReference type="Gene3D" id="3.30.450.20">
    <property type="entry name" value="PAS domain"/>
    <property type="match status" value="1"/>
</dbReference>
<dbReference type="NCBIfam" id="TIGR00229">
    <property type="entry name" value="sensory_box"/>
    <property type="match status" value="1"/>
</dbReference>
<dbReference type="PROSITE" id="PS50112">
    <property type="entry name" value="PAS"/>
    <property type="match status" value="1"/>
</dbReference>
<dbReference type="Proteomes" id="UP001597526">
    <property type="component" value="Unassembled WGS sequence"/>
</dbReference>
<dbReference type="RefSeq" id="WP_377767096.1">
    <property type="nucleotide sequence ID" value="NZ_JBHULB010000014.1"/>
</dbReference>
<organism evidence="6 7">
    <name type="scientific">Croceitalea marina</name>
    <dbReference type="NCBI Taxonomy" id="1775166"/>
    <lineage>
        <taxon>Bacteria</taxon>
        <taxon>Pseudomonadati</taxon>
        <taxon>Bacteroidota</taxon>
        <taxon>Flavobacteriia</taxon>
        <taxon>Flavobacteriales</taxon>
        <taxon>Flavobacteriaceae</taxon>
        <taxon>Croceitalea</taxon>
    </lineage>
</organism>
<protein>
    <submittedName>
        <fullName evidence="6">PAS domain-containing protein</fullName>
    </submittedName>
</protein>
<dbReference type="PANTHER" id="PTHR47429:SF2">
    <property type="entry name" value="PROTEIN TWIN LOV 1"/>
    <property type="match status" value="1"/>
</dbReference>
<dbReference type="CDD" id="cd00130">
    <property type="entry name" value="PAS"/>
    <property type="match status" value="1"/>
</dbReference>
<dbReference type="SUPFAM" id="SSF55785">
    <property type="entry name" value="PYP-like sensor domain (PAS domain)"/>
    <property type="match status" value="1"/>
</dbReference>
<proteinExistence type="predicted"/>
<dbReference type="InterPro" id="IPR000014">
    <property type="entry name" value="PAS"/>
</dbReference>
<dbReference type="EMBL" id="JBHULB010000014">
    <property type="protein sequence ID" value="MFD2587560.1"/>
    <property type="molecule type" value="Genomic_DNA"/>
</dbReference>
<accession>A0ABW5MWJ9</accession>
<keyword evidence="1" id="KW-0285">Flavoprotein</keyword>
<keyword evidence="3" id="KW-0157">Chromophore</keyword>
<dbReference type="Pfam" id="PF13426">
    <property type="entry name" value="PAS_9"/>
    <property type="match status" value="1"/>
</dbReference>
<name>A0ABW5MWJ9_9FLAO</name>